<dbReference type="EMBL" id="AVOT02132843">
    <property type="protein sequence ID" value="MBW0589075.1"/>
    <property type="molecule type" value="Genomic_DNA"/>
</dbReference>
<evidence type="ECO:0000313" key="2">
    <source>
        <dbReference type="Proteomes" id="UP000765509"/>
    </source>
</evidence>
<comment type="caution">
    <text evidence="1">The sequence shown here is derived from an EMBL/GenBank/DDBJ whole genome shotgun (WGS) entry which is preliminary data.</text>
</comment>
<evidence type="ECO:0000313" key="1">
    <source>
        <dbReference type="EMBL" id="MBW0589075.1"/>
    </source>
</evidence>
<proteinExistence type="predicted"/>
<accession>A0A9Q3L0W0</accession>
<keyword evidence="2" id="KW-1185">Reference proteome</keyword>
<name>A0A9Q3L0W0_9BASI</name>
<organism evidence="1 2">
    <name type="scientific">Austropuccinia psidii MF-1</name>
    <dbReference type="NCBI Taxonomy" id="1389203"/>
    <lineage>
        <taxon>Eukaryota</taxon>
        <taxon>Fungi</taxon>
        <taxon>Dikarya</taxon>
        <taxon>Basidiomycota</taxon>
        <taxon>Pucciniomycotina</taxon>
        <taxon>Pucciniomycetes</taxon>
        <taxon>Pucciniales</taxon>
        <taxon>Sphaerophragmiaceae</taxon>
        <taxon>Austropuccinia</taxon>
    </lineage>
</organism>
<protein>
    <submittedName>
        <fullName evidence="1">Uncharacterized protein</fullName>
    </submittedName>
</protein>
<dbReference type="Proteomes" id="UP000765509">
    <property type="component" value="Unassembled WGS sequence"/>
</dbReference>
<dbReference type="AlphaFoldDB" id="A0A9Q3L0W0"/>
<gene>
    <name evidence="1" type="ORF">O181_128790</name>
</gene>
<sequence>MKPEIKSDQCCEDSLEDLRNKIIDCFKDEEFMKEYNKEESNQTDEFQIHEISQDPPKKKIKHSHSYENLWQAYNNHDSLKEIKPRLSSDSKPEANLIEVEVSPLQKDLMNTILSYDLTQKAHGELIKTRKWTWIKKVS</sequence>
<reference evidence="1" key="1">
    <citation type="submission" date="2021-03" db="EMBL/GenBank/DDBJ databases">
        <title>Draft genome sequence of rust myrtle Austropuccinia psidii MF-1, a brazilian biotype.</title>
        <authorList>
            <person name="Quecine M.C."/>
            <person name="Pachon D.M.R."/>
            <person name="Bonatelli M.L."/>
            <person name="Correr F.H."/>
            <person name="Franceschini L.M."/>
            <person name="Leite T.F."/>
            <person name="Margarido G.R.A."/>
            <person name="Almeida C.A."/>
            <person name="Ferrarezi J.A."/>
            <person name="Labate C.A."/>
        </authorList>
    </citation>
    <scope>NUCLEOTIDE SEQUENCE</scope>
    <source>
        <strain evidence="1">MF-1</strain>
    </source>
</reference>